<name>A0A1L5NUU0_9HYPH</name>
<proteinExistence type="predicted"/>
<accession>A0A1L5NUU0</accession>
<dbReference type="EMBL" id="CP017105">
    <property type="protein sequence ID" value="APO71664.1"/>
    <property type="molecule type" value="Genomic_DNA"/>
</dbReference>
<feature type="region of interest" description="Disordered" evidence="1">
    <location>
        <begin position="137"/>
        <end position="158"/>
    </location>
</feature>
<protein>
    <submittedName>
        <fullName evidence="2">Uncharacterized protein</fullName>
    </submittedName>
</protein>
<sequence>MKPDELVEMVRRSSRCAPCAMAIPDADARRGERRSRALLTWYCVAMKRLASDVRTFPASIFRTGPLFEETWESSANVVFPPLHCALIASKQPAGKKWQAPQTPQNKPAAQIRLVIAPPPNLRSCRRAKDFQLKALKEKPGLTREHPDLHHRWNNPKRL</sequence>
<feature type="compositionally biased region" description="Basic and acidic residues" evidence="1">
    <location>
        <begin position="137"/>
        <end position="150"/>
    </location>
</feature>
<gene>
    <name evidence="2" type="ORF">IE4872_PD01137</name>
</gene>
<dbReference type="Proteomes" id="UP000184749">
    <property type="component" value="Plasmid pRgalIE4872d"/>
</dbReference>
<evidence type="ECO:0000313" key="3">
    <source>
        <dbReference type="Proteomes" id="UP000184749"/>
    </source>
</evidence>
<reference evidence="2 3" key="1">
    <citation type="submission" date="2016-09" db="EMBL/GenBank/DDBJ databases">
        <title>The complete genome sequences of Rhizobium gallicum, symbiovars gallicum and phaseoli, symbionts associated to common bean (Phaseolus vulgaris).</title>
        <authorList>
            <person name="Bustos P."/>
            <person name="Santamaria R.I."/>
            <person name="Perez-Carrascal O.M."/>
            <person name="Juarez S."/>
            <person name="Lozano L."/>
            <person name="Martinez-Flores I."/>
            <person name="Martinez-Romero E."/>
            <person name="Cevallos M."/>
            <person name="Romero D."/>
            <person name="Davila G."/>
            <person name="Gonzalez V."/>
        </authorList>
    </citation>
    <scope>NUCLEOTIDE SEQUENCE [LARGE SCALE GENOMIC DNA]</scope>
    <source>
        <strain evidence="2 3">IE4872</strain>
        <plasmid evidence="3">prgalie4872d</plasmid>
    </source>
</reference>
<evidence type="ECO:0000256" key="1">
    <source>
        <dbReference type="SAM" id="MobiDB-lite"/>
    </source>
</evidence>
<organism evidence="2 3">
    <name type="scientific">Rhizobium gallicum</name>
    <dbReference type="NCBI Taxonomy" id="56730"/>
    <lineage>
        <taxon>Bacteria</taxon>
        <taxon>Pseudomonadati</taxon>
        <taxon>Pseudomonadota</taxon>
        <taxon>Alphaproteobacteria</taxon>
        <taxon>Hyphomicrobiales</taxon>
        <taxon>Rhizobiaceae</taxon>
        <taxon>Rhizobium/Agrobacterium group</taxon>
        <taxon>Rhizobium</taxon>
    </lineage>
</organism>
<evidence type="ECO:0000313" key="2">
    <source>
        <dbReference type="EMBL" id="APO71664.1"/>
    </source>
</evidence>
<geneLocation type="plasmid" evidence="3">
    <name>prgalie4872d</name>
</geneLocation>
<dbReference type="AlphaFoldDB" id="A0A1L5NUU0"/>
<keyword evidence="2" id="KW-0614">Plasmid</keyword>